<dbReference type="GO" id="GO:0009088">
    <property type="term" value="P:threonine biosynthetic process"/>
    <property type="evidence" value="ECO:0007669"/>
    <property type="project" value="UniProtKB-UniPathway"/>
</dbReference>
<organism evidence="12">
    <name type="scientific">groundwater metagenome</name>
    <dbReference type="NCBI Taxonomy" id="717931"/>
    <lineage>
        <taxon>unclassified sequences</taxon>
        <taxon>metagenomes</taxon>
        <taxon>ecological metagenomes</taxon>
    </lineage>
</organism>
<dbReference type="Gene3D" id="3.40.50.1100">
    <property type="match status" value="2"/>
</dbReference>
<evidence type="ECO:0000256" key="6">
    <source>
        <dbReference type="ARBA" id="ARBA00022605"/>
    </source>
</evidence>
<dbReference type="PANTHER" id="PTHR10314">
    <property type="entry name" value="CYSTATHIONINE BETA-SYNTHASE"/>
    <property type="match status" value="1"/>
</dbReference>
<keyword evidence="8" id="KW-0663">Pyridoxal phosphate</keyword>
<dbReference type="InterPro" id="IPR026260">
    <property type="entry name" value="Thr_Synthase_bac/arc"/>
</dbReference>
<dbReference type="AlphaFoldDB" id="A0A098E6E4"/>
<dbReference type="PROSITE" id="PS00165">
    <property type="entry name" value="DEHYDRATASE_SER_THR"/>
    <property type="match status" value="1"/>
</dbReference>
<dbReference type="NCBIfam" id="TIGR00260">
    <property type="entry name" value="thrC"/>
    <property type="match status" value="1"/>
</dbReference>
<dbReference type="UniPathway" id="UPA00050">
    <property type="reaction ID" value="UER00065"/>
</dbReference>
<evidence type="ECO:0000259" key="11">
    <source>
        <dbReference type="Pfam" id="PF00291"/>
    </source>
</evidence>
<dbReference type="GO" id="GO:0030170">
    <property type="term" value="F:pyridoxal phosphate binding"/>
    <property type="evidence" value="ECO:0007669"/>
    <property type="project" value="InterPro"/>
</dbReference>
<evidence type="ECO:0000256" key="5">
    <source>
        <dbReference type="ARBA" id="ARBA00018679"/>
    </source>
</evidence>
<comment type="cofactor">
    <cofactor evidence="1">
        <name>pyridoxal 5'-phosphate</name>
        <dbReference type="ChEBI" id="CHEBI:597326"/>
    </cofactor>
</comment>
<dbReference type="InterPro" id="IPR004450">
    <property type="entry name" value="Thr_synthase-like"/>
</dbReference>
<dbReference type="EMBL" id="CCXY01000056">
    <property type="protein sequence ID" value="CEG11518.1"/>
    <property type="molecule type" value="Genomic_DNA"/>
</dbReference>
<evidence type="ECO:0000256" key="9">
    <source>
        <dbReference type="ARBA" id="ARBA00023239"/>
    </source>
</evidence>
<comment type="catalytic activity">
    <reaction evidence="10">
        <text>O-phospho-L-homoserine + H2O = L-threonine + phosphate</text>
        <dbReference type="Rhea" id="RHEA:10840"/>
        <dbReference type="ChEBI" id="CHEBI:15377"/>
        <dbReference type="ChEBI" id="CHEBI:43474"/>
        <dbReference type="ChEBI" id="CHEBI:57590"/>
        <dbReference type="ChEBI" id="CHEBI:57926"/>
        <dbReference type="EC" id="4.2.3.1"/>
    </reaction>
</comment>
<sequence length="398" mass="43949">MEKYMQCIDCGEKFTEQPICRCKKCNGLLEIKFKLSAGDFDLKEARKRKFNLWRYADLIPAKKNVSLNEGGTPLYECKNLSDELKVKLFVKNEGANPTGSFKDRGMTVGVSKAIEFEKKITTCASTGNTSASLAAYSARANLKCAVIIPSGKIAYGKLAQALIFGAKVISIVGNFDKALEIVFKISNKEGIYLLNSINPYRLEGQKTLGFEIFDELNHTPDRVILPVGNAGNISAIWKGFKEFYELGIANEKPKMTGIQAEKAMPIVNMFKNKGDFVPEKNPETIATAIRIGNPVSWKKAINAVYESNGYMESVNDEEILKAQKLLARKEGIFVEPASASSIAGLIKLIDEGNIDEGEEIVCITTGNGLKDPNTVVDECKNEIIYAKEEEIENLIKNL</sequence>
<keyword evidence="6" id="KW-0028">Amino-acid biosynthesis</keyword>
<dbReference type="InterPro" id="IPR050214">
    <property type="entry name" value="Cys_Synth/Cystath_Beta-Synth"/>
</dbReference>
<dbReference type="EC" id="4.2.3.1" evidence="4"/>
<dbReference type="SUPFAM" id="SSF53686">
    <property type="entry name" value="Tryptophan synthase beta subunit-like PLP-dependent enzymes"/>
    <property type="match status" value="1"/>
</dbReference>
<feature type="domain" description="Tryptophan synthase beta chain-like PALP" evidence="11">
    <location>
        <begin position="65"/>
        <end position="366"/>
    </location>
</feature>
<protein>
    <recommendedName>
        <fullName evidence="5">Threonine synthase</fullName>
        <ecNumber evidence="4">4.2.3.1</ecNumber>
    </recommendedName>
</protein>
<dbReference type="Pfam" id="PF00291">
    <property type="entry name" value="PALP"/>
    <property type="match status" value="1"/>
</dbReference>
<keyword evidence="7" id="KW-0791">Threonine biosynthesis</keyword>
<dbReference type="FunFam" id="3.40.50.1100:FF:000014">
    <property type="entry name" value="Threonine synthase"/>
    <property type="match status" value="1"/>
</dbReference>
<dbReference type="InterPro" id="IPR036052">
    <property type="entry name" value="TrpB-like_PALP_sf"/>
</dbReference>
<name>A0A098E6E4_9ZZZZ</name>
<evidence type="ECO:0000256" key="8">
    <source>
        <dbReference type="ARBA" id="ARBA00022898"/>
    </source>
</evidence>
<evidence type="ECO:0000256" key="4">
    <source>
        <dbReference type="ARBA" id="ARBA00013028"/>
    </source>
</evidence>
<comment type="pathway">
    <text evidence="2">Amino-acid biosynthesis; L-threonine biosynthesis; L-threonine from L-aspartate: step 5/5.</text>
</comment>
<evidence type="ECO:0000256" key="10">
    <source>
        <dbReference type="ARBA" id="ARBA00049144"/>
    </source>
</evidence>
<proteinExistence type="inferred from homology"/>
<dbReference type="InterPro" id="IPR001926">
    <property type="entry name" value="TrpB-like_PALP"/>
</dbReference>
<evidence type="ECO:0000256" key="3">
    <source>
        <dbReference type="ARBA" id="ARBA00005517"/>
    </source>
</evidence>
<keyword evidence="9 12" id="KW-0456">Lyase</keyword>
<reference evidence="12" key="1">
    <citation type="submission" date="2014-09" db="EMBL/GenBank/DDBJ databases">
        <authorList>
            <person name="Probst J Alexander"/>
        </authorList>
    </citation>
    <scope>NUCLEOTIDE SEQUENCE</scope>
</reference>
<evidence type="ECO:0000256" key="1">
    <source>
        <dbReference type="ARBA" id="ARBA00001933"/>
    </source>
</evidence>
<accession>A0A098E6E4</accession>
<dbReference type="PIRSF" id="PIRSF038945">
    <property type="entry name" value="Thr_synthase"/>
    <property type="match status" value="1"/>
</dbReference>
<dbReference type="InterPro" id="IPR000634">
    <property type="entry name" value="Ser/Thr_deHydtase_PyrdxlP-BS"/>
</dbReference>
<dbReference type="GO" id="GO:0004795">
    <property type="term" value="F:threonine synthase activity"/>
    <property type="evidence" value="ECO:0007669"/>
    <property type="project" value="UniProtKB-EC"/>
</dbReference>
<evidence type="ECO:0000256" key="7">
    <source>
        <dbReference type="ARBA" id="ARBA00022697"/>
    </source>
</evidence>
<evidence type="ECO:0000256" key="2">
    <source>
        <dbReference type="ARBA" id="ARBA00004979"/>
    </source>
</evidence>
<comment type="similarity">
    <text evidence="3">Belongs to the threonine synthase family.</text>
</comment>
<evidence type="ECO:0000313" key="12">
    <source>
        <dbReference type="EMBL" id="CEG11518.1"/>
    </source>
</evidence>
<dbReference type="CDD" id="cd01563">
    <property type="entry name" value="Thr-synth_1"/>
    <property type="match status" value="1"/>
</dbReference>
<gene>
    <name evidence="12" type="primary">thrC</name>
    <name evidence="12" type="ORF">MSIBF_A1490017</name>
</gene>